<evidence type="ECO:0000256" key="5">
    <source>
        <dbReference type="ARBA" id="ARBA00022692"/>
    </source>
</evidence>
<keyword evidence="10" id="KW-0675">Receptor</keyword>
<keyword evidence="6" id="KW-0732">Signal</keyword>
<evidence type="ECO:0000313" key="14">
    <source>
        <dbReference type="Proteomes" id="UP001164929"/>
    </source>
</evidence>
<dbReference type="InterPro" id="IPR046956">
    <property type="entry name" value="RLP23-like"/>
</dbReference>
<dbReference type="SUPFAM" id="SSF52058">
    <property type="entry name" value="L domain-like"/>
    <property type="match status" value="3"/>
</dbReference>
<evidence type="ECO:0000256" key="6">
    <source>
        <dbReference type="ARBA" id="ARBA00022729"/>
    </source>
</evidence>
<dbReference type="Pfam" id="PF12799">
    <property type="entry name" value="LRR_4"/>
    <property type="match status" value="1"/>
</dbReference>
<dbReference type="Proteomes" id="UP001164929">
    <property type="component" value="Chromosome 11"/>
</dbReference>
<dbReference type="PANTHER" id="PTHR48061:SF46">
    <property type="entry name" value="LEUCINE-RICH REPEAT-CONTAINING N-TERMINAL PLANT-TYPE DOMAIN-CONTAINING PROTEIN"/>
    <property type="match status" value="1"/>
</dbReference>
<dbReference type="Pfam" id="PF00560">
    <property type="entry name" value="LRR_1"/>
    <property type="match status" value="8"/>
</dbReference>
<dbReference type="FunFam" id="3.80.10.10:FF:000095">
    <property type="entry name" value="LRR receptor-like serine/threonine-protein kinase GSO1"/>
    <property type="match status" value="1"/>
</dbReference>
<evidence type="ECO:0000256" key="10">
    <source>
        <dbReference type="ARBA" id="ARBA00023170"/>
    </source>
</evidence>
<evidence type="ECO:0000256" key="8">
    <source>
        <dbReference type="ARBA" id="ARBA00022989"/>
    </source>
</evidence>
<name>A0AAD6Q5J5_9ROSI</name>
<dbReference type="PANTHER" id="PTHR48061">
    <property type="entry name" value="LEUCINE-RICH REPEAT RECEPTOR PROTEIN KINASE EMS1-LIKE-RELATED"/>
    <property type="match status" value="1"/>
</dbReference>
<dbReference type="GO" id="GO:0005886">
    <property type="term" value="C:plasma membrane"/>
    <property type="evidence" value="ECO:0007669"/>
    <property type="project" value="UniProtKB-SubCell"/>
</dbReference>
<keyword evidence="8 12" id="KW-1133">Transmembrane helix</keyword>
<keyword evidence="3" id="KW-1003">Cell membrane</keyword>
<dbReference type="Gene3D" id="3.80.10.10">
    <property type="entry name" value="Ribonuclease Inhibitor"/>
    <property type="match status" value="5"/>
</dbReference>
<gene>
    <name evidence="13" type="ORF">NC653_027772</name>
</gene>
<sequence length="702" mass="77978">MSSSPYGFSCYPVPKKVLWKEGTDCCSWDGVTCNMQTGHVIGLDLGCSMLYGTLHSNSTLFSLQHLQKLDLSSNDFNRSVISSSFGQFLHLTHLNLTSSNFAGQVPPEISHLSRLVSLDLSSNSEELMLEPISFDKLAQNLTQLRELYLGGVNMSLVVPSSLMNLSSSLSSLQLCQLVGQIPFSFGKLKQLEYLDLDNRFDGQIPNGFFNLIQLIFLDLSHNILIGRIPSQISRLSGLNSLLLSNNQLIGSIPSQISRLSGLNSLDLSHNLLNGTIRSTFPFHCNSLQYIDFSHNRLYGQIPPSVFKLEQLSNNGFSGFIPQCLGNFSDGLLVLHLGANNLHGNIPSIYSEENSLRYLNFNGNQLKGVIPPSIINCVNLEFLDLGNNMIDDTFPSFLETLPQLEVVVLRSNKLHGSLKGPTVKDSFSKLQIFDLSNNSLSGPLPTEYFNNFKAMMSVDEDMDYMRTNNLSTSYVYSVTLAWKGLEIEFSQFQIALTTLDLSCNKFTGKIPESLGKLKSLIQLNLSHNSLICYIQPSLGNLTNLESLDLTSNLIAGRIPPQLVDLTFLQVLNLLYNQLEGPIPQGKQFNTFENGSYEGNLGLCGFPLQAKCNKGEGKQQPPSNFKKEDSMFEEGFGWKAVAMGYGCGFVFGVSIGYVVFRARKPAWFLKMVYIGSSQEEGIIFQASEAAVFFLRRVFVIFFNR</sequence>
<evidence type="ECO:0000256" key="12">
    <source>
        <dbReference type="SAM" id="Phobius"/>
    </source>
</evidence>
<dbReference type="InterPro" id="IPR032675">
    <property type="entry name" value="LRR_dom_sf"/>
</dbReference>
<evidence type="ECO:0000256" key="4">
    <source>
        <dbReference type="ARBA" id="ARBA00022614"/>
    </source>
</evidence>
<evidence type="ECO:0000256" key="9">
    <source>
        <dbReference type="ARBA" id="ARBA00023136"/>
    </source>
</evidence>
<dbReference type="FunFam" id="3.80.10.10:FF:001678">
    <property type="entry name" value="Calmodulin-binding receptor kinase CaMRLK"/>
    <property type="match status" value="1"/>
</dbReference>
<keyword evidence="11" id="KW-0325">Glycoprotein</keyword>
<evidence type="ECO:0000256" key="11">
    <source>
        <dbReference type="ARBA" id="ARBA00023180"/>
    </source>
</evidence>
<protein>
    <submittedName>
        <fullName evidence="13">Cf-4/9 disease resistance-like family protein</fullName>
    </submittedName>
</protein>
<evidence type="ECO:0000256" key="7">
    <source>
        <dbReference type="ARBA" id="ARBA00022737"/>
    </source>
</evidence>
<dbReference type="PRINTS" id="PR00019">
    <property type="entry name" value="LEURICHRPT"/>
</dbReference>
<evidence type="ECO:0000256" key="1">
    <source>
        <dbReference type="ARBA" id="ARBA00004251"/>
    </source>
</evidence>
<feature type="transmembrane region" description="Helical" evidence="12">
    <location>
        <begin position="634"/>
        <end position="658"/>
    </location>
</feature>
<comment type="subcellular location">
    <subcellularLocation>
        <location evidence="1">Cell membrane</location>
        <topology evidence="1">Single-pass type I membrane protein</topology>
    </subcellularLocation>
</comment>
<dbReference type="InterPro" id="IPR001611">
    <property type="entry name" value="Leu-rich_rpt"/>
</dbReference>
<organism evidence="13 14">
    <name type="scientific">Populus alba x Populus x berolinensis</name>
    <dbReference type="NCBI Taxonomy" id="444605"/>
    <lineage>
        <taxon>Eukaryota</taxon>
        <taxon>Viridiplantae</taxon>
        <taxon>Streptophyta</taxon>
        <taxon>Embryophyta</taxon>
        <taxon>Tracheophyta</taxon>
        <taxon>Spermatophyta</taxon>
        <taxon>Magnoliopsida</taxon>
        <taxon>eudicotyledons</taxon>
        <taxon>Gunneridae</taxon>
        <taxon>Pentapetalae</taxon>
        <taxon>rosids</taxon>
        <taxon>fabids</taxon>
        <taxon>Malpighiales</taxon>
        <taxon>Salicaceae</taxon>
        <taxon>Saliceae</taxon>
        <taxon>Populus</taxon>
    </lineage>
</organism>
<dbReference type="SMART" id="SM00369">
    <property type="entry name" value="LRR_TYP"/>
    <property type="match status" value="4"/>
</dbReference>
<reference evidence="13" key="1">
    <citation type="journal article" date="2023" name="Mol. Ecol. Resour.">
        <title>Chromosome-level genome assembly of a triploid poplar Populus alba 'Berolinensis'.</title>
        <authorList>
            <person name="Chen S."/>
            <person name="Yu Y."/>
            <person name="Wang X."/>
            <person name="Wang S."/>
            <person name="Zhang T."/>
            <person name="Zhou Y."/>
            <person name="He R."/>
            <person name="Meng N."/>
            <person name="Wang Y."/>
            <person name="Liu W."/>
            <person name="Liu Z."/>
            <person name="Liu J."/>
            <person name="Guo Q."/>
            <person name="Huang H."/>
            <person name="Sederoff R.R."/>
            <person name="Wang G."/>
            <person name="Qu G."/>
            <person name="Chen S."/>
        </authorList>
    </citation>
    <scope>NUCLEOTIDE SEQUENCE</scope>
    <source>
        <strain evidence="13">SC-2020</strain>
    </source>
</reference>
<evidence type="ECO:0000313" key="13">
    <source>
        <dbReference type="EMBL" id="KAJ6979732.1"/>
    </source>
</evidence>
<dbReference type="AlphaFoldDB" id="A0AAD6Q5J5"/>
<evidence type="ECO:0000256" key="3">
    <source>
        <dbReference type="ARBA" id="ARBA00022475"/>
    </source>
</evidence>
<dbReference type="InterPro" id="IPR025875">
    <property type="entry name" value="Leu-rich_rpt_4"/>
</dbReference>
<dbReference type="InterPro" id="IPR003591">
    <property type="entry name" value="Leu-rich_rpt_typical-subtyp"/>
</dbReference>
<evidence type="ECO:0000256" key="2">
    <source>
        <dbReference type="ARBA" id="ARBA00009592"/>
    </source>
</evidence>
<comment type="caution">
    <text evidence="13">The sequence shown here is derived from an EMBL/GenBank/DDBJ whole genome shotgun (WGS) entry which is preliminary data.</text>
</comment>
<keyword evidence="4" id="KW-0433">Leucine-rich repeat</keyword>
<accession>A0AAD6Q5J5</accession>
<keyword evidence="14" id="KW-1185">Reference proteome</keyword>
<dbReference type="EMBL" id="JAQIZT010000011">
    <property type="protein sequence ID" value="KAJ6979732.1"/>
    <property type="molecule type" value="Genomic_DNA"/>
</dbReference>
<proteinExistence type="inferred from homology"/>
<keyword evidence="5 12" id="KW-0812">Transmembrane</keyword>
<keyword evidence="7" id="KW-0677">Repeat</keyword>
<comment type="similarity">
    <text evidence="2">Belongs to the RLP family.</text>
</comment>
<keyword evidence="9 12" id="KW-0472">Membrane</keyword>